<feature type="modified residue" description="4-aspartylphosphate" evidence="1">
    <location>
        <position position="130"/>
    </location>
</feature>
<organism evidence="3 4">
    <name type="scientific">Rarispira pelagica</name>
    <dbReference type="NCBI Taxonomy" id="3141764"/>
    <lineage>
        <taxon>Bacteria</taxon>
        <taxon>Pseudomonadati</taxon>
        <taxon>Spirochaetota</taxon>
        <taxon>Spirochaetia</taxon>
        <taxon>Winmispirales</taxon>
        <taxon>Winmispiraceae</taxon>
        <taxon>Rarispira</taxon>
    </lineage>
</organism>
<reference evidence="3 4" key="1">
    <citation type="submission" date="2024-03" db="EMBL/GenBank/DDBJ databases">
        <title>Ignisphaera cupida sp. nov., a hyperthermophilic hydrolytic archaeon from a hot spring of Kamchatka, and proposal of Ignisphaeraceae fam. nov.</title>
        <authorList>
            <person name="Podosokorskaya O.A."/>
            <person name="Elcheninov A.G."/>
            <person name="Maltseva A.I."/>
            <person name="Zayulina K.S."/>
            <person name="Novikov A."/>
            <person name="Merkel A.Y."/>
        </authorList>
    </citation>
    <scope>NUCLEOTIDE SEQUENCE [LARGE SCALE GENOMIC DNA]</scope>
    <source>
        <strain evidence="3 4">38H-sp</strain>
    </source>
</reference>
<dbReference type="SUPFAM" id="SSF52172">
    <property type="entry name" value="CheY-like"/>
    <property type="match status" value="1"/>
</dbReference>
<dbReference type="Gene3D" id="3.40.50.2300">
    <property type="match status" value="1"/>
</dbReference>
<dbReference type="InterPro" id="IPR009061">
    <property type="entry name" value="DNA-bd_dom_put_sf"/>
</dbReference>
<evidence type="ECO:0000313" key="4">
    <source>
        <dbReference type="Proteomes" id="UP001466331"/>
    </source>
</evidence>
<keyword evidence="4" id="KW-1185">Reference proteome</keyword>
<comment type="caution">
    <text evidence="3">The sequence shown here is derived from an EMBL/GenBank/DDBJ whole genome shotgun (WGS) entry which is preliminary data.</text>
</comment>
<evidence type="ECO:0000313" key="3">
    <source>
        <dbReference type="EMBL" id="MEM5947555.1"/>
    </source>
</evidence>
<dbReference type="PROSITE" id="PS50110">
    <property type="entry name" value="RESPONSE_REGULATORY"/>
    <property type="match status" value="1"/>
</dbReference>
<sequence>MAPSSKNQVFSANQIAKICGVVNQTVINWIRDGHLVAFRTPGNQYRVYKDELLKFLEKRQIRIPDYLNDDNQNSTPTYKLLIVDDDEEINNLIYRFIIKKFKNFDIRQAYNGFEAGKLLASHKPDIVLLDIDLPGLNGHELCRQIKNDSEFGSPIVFVITGLDSDDDREKILEEGADDFFGKPIDFDLLYKKIKKVMRI</sequence>
<dbReference type="SMART" id="SM00448">
    <property type="entry name" value="REC"/>
    <property type="match status" value="1"/>
</dbReference>
<dbReference type="Pfam" id="PF00072">
    <property type="entry name" value="Response_reg"/>
    <property type="match status" value="1"/>
</dbReference>
<proteinExistence type="predicted"/>
<keyword evidence="1" id="KW-0597">Phosphoprotein</keyword>
<dbReference type="InterPro" id="IPR052048">
    <property type="entry name" value="ST_Response_Regulator"/>
</dbReference>
<dbReference type="InterPro" id="IPR011006">
    <property type="entry name" value="CheY-like_superfamily"/>
</dbReference>
<dbReference type="InterPro" id="IPR041657">
    <property type="entry name" value="HTH_17"/>
</dbReference>
<dbReference type="PANTHER" id="PTHR43228:SF1">
    <property type="entry name" value="TWO-COMPONENT RESPONSE REGULATOR ARR22"/>
    <property type="match status" value="1"/>
</dbReference>
<dbReference type="SUPFAM" id="SSF46955">
    <property type="entry name" value="Putative DNA-binding domain"/>
    <property type="match status" value="1"/>
</dbReference>
<evidence type="ECO:0000256" key="1">
    <source>
        <dbReference type="PROSITE-ProRule" id="PRU00169"/>
    </source>
</evidence>
<feature type="domain" description="Response regulatory" evidence="2">
    <location>
        <begin position="79"/>
        <end position="197"/>
    </location>
</feature>
<dbReference type="RefSeq" id="WP_420069001.1">
    <property type="nucleotide sequence ID" value="NZ_JBCHKQ010000001.1"/>
</dbReference>
<dbReference type="EMBL" id="JBCHKQ010000001">
    <property type="protein sequence ID" value="MEM5947555.1"/>
    <property type="molecule type" value="Genomic_DNA"/>
</dbReference>
<name>A0ABU9UA60_9SPIR</name>
<protein>
    <submittedName>
        <fullName evidence="3">Response regulator</fullName>
    </submittedName>
</protein>
<dbReference type="NCBIfam" id="TIGR01764">
    <property type="entry name" value="excise"/>
    <property type="match status" value="1"/>
</dbReference>
<gene>
    <name evidence="3" type="ORF">WKV44_03255</name>
</gene>
<dbReference type="Gene3D" id="1.10.1660.10">
    <property type="match status" value="1"/>
</dbReference>
<evidence type="ECO:0000259" key="2">
    <source>
        <dbReference type="PROSITE" id="PS50110"/>
    </source>
</evidence>
<dbReference type="CDD" id="cd17574">
    <property type="entry name" value="REC_OmpR"/>
    <property type="match status" value="1"/>
</dbReference>
<accession>A0ABU9UA60</accession>
<dbReference type="PANTHER" id="PTHR43228">
    <property type="entry name" value="TWO-COMPONENT RESPONSE REGULATOR"/>
    <property type="match status" value="1"/>
</dbReference>
<dbReference type="Proteomes" id="UP001466331">
    <property type="component" value="Unassembled WGS sequence"/>
</dbReference>
<dbReference type="InterPro" id="IPR001789">
    <property type="entry name" value="Sig_transdc_resp-reg_receiver"/>
</dbReference>
<dbReference type="Pfam" id="PF12728">
    <property type="entry name" value="HTH_17"/>
    <property type="match status" value="1"/>
</dbReference>
<dbReference type="InterPro" id="IPR010093">
    <property type="entry name" value="SinI_DNA-bd"/>
</dbReference>